<dbReference type="KEGG" id="sted:SPTER_30000"/>
<dbReference type="Gene3D" id="3.20.20.70">
    <property type="entry name" value="Aldolase class I"/>
    <property type="match status" value="1"/>
</dbReference>
<feature type="domain" description="Radical SAM core" evidence="5">
    <location>
        <begin position="19"/>
        <end position="243"/>
    </location>
</feature>
<dbReference type="InterPro" id="IPR007197">
    <property type="entry name" value="rSAM"/>
</dbReference>
<dbReference type="Pfam" id="PF04055">
    <property type="entry name" value="Radical_SAM"/>
    <property type="match status" value="1"/>
</dbReference>
<evidence type="ECO:0000256" key="3">
    <source>
        <dbReference type="ARBA" id="ARBA00023004"/>
    </source>
</evidence>
<evidence type="ECO:0000313" key="6">
    <source>
        <dbReference type="EMBL" id="QDR81593.1"/>
    </source>
</evidence>
<keyword evidence="2" id="KW-0479">Metal-binding</keyword>
<gene>
    <name evidence="6" type="primary">bioB_4</name>
    <name evidence="6" type="ORF">SPTER_30000</name>
</gene>
<dbReference type="OrthoDB" id="5420460at2"/>
<dbReference type="EC" id="2.8.1.6" evidence="6"/>
<evidence type="ECO:0000256" key="1">
    <source>
        <dbReference type="ARBA" id="ARBA00022691"/>
    </source>
</evidence>
<dbReference type="GO" id="GO:0046872">
    <property type="term" value="F:metal ion binding"/>
    <property type="evidence" value="ECO:0007669"/>
    <property type="project" value="UniProtKB-KW"/>
</dbReference>
<keyword evidence="1" id="KW-0949">S-adenosyl-L-methionine</keyword>
<dbReference type="GO" id="GO:0004076">
    <property type="term" value="F:biotin synthase activity"/>
    <property type="evidence" value="ECO:0007669"/>
    <property type="project" value="UniProtKB-EC"/>
</dbReference>
<dbReference type="SMART" id="SM00729">
    <property type="entry name" value="Elp3"/>
    <property type="match status" value="1"/>
</dbReference>
<evidence type="ECO:0000313" key="7">
    <source>
        <dbReference type="Proteomes" id="UP000320776"/>
    </source>
</evidence>
<accession>A0A517DW97</accession>
<dbReference type="SUPFAM" id="SSF102114">
    <property type="entry name" value="Radical SAM enzymes"/>
    <property type="match status" value="1"/>
</dbReference>
<protein>
    <submittedName>
        <fullName evidence="6">Biotin synthase</fullName>
        <ecNumber evidence="6">2.8.1.6</ecNumber>
    </submittedName>
</protein>
<dbReference type="EMBL" id="CP036259">
    <property type="protein sequence ID" value="QDR81593.1"/>
    <property type="molecule type" value="Genomic_DNA"/>
</dbReference>
<sequence length="294" mass="31494">MNKIAFYAPGVRHYDNGLYQNSAHSFVNISITGSACQCRCEHCRGQLLNTMVAAAEPELLVKLAADLRRRGCRGVLISGGACRDGSVPLQRFAGALQEVAALGLAVVVHPGLLTNELAQVLAQAAVTRVALDLIGDSDTIRKVYHLTRTPEDYQNSLRAARLAGLKASPHIVIGLHYGEIRGEYEALKMVAAEGAESLVLVLLNPLRNTPMGAVVPPPAESVAKIFKTARELLPAIPLALGCARPPGLYARTIERLAVEAGFDAIAYPARETVDYVYSLGYTVTYQETCCGLLA</sequence>
<dbReference type="CDD" id="cd01335">
    <property type="entry name" value="Radical_SAM"/>
    <property type="match status" value="1"/>
</dbReference>
<keyword evidence="3" id="KW-0408">Iron</keyword>
<keyword evidence="4" id="KW-0411">Iron-sulfur</keyword>
<reference evidence="6 7" key="1">
    <citation type="submission" date="2019-02" db="EMBL/GenBank/DDBJ databases">
        <title>Closed genome of Sporomusa termitida DSM 4440.</title>
        <authorList>
            <person name="Poehlein A."/>
            <person name="Daniel R."/>
        </authorList>
    </citation>
    <scope>NUCLEOTIDE SEQUENCE [LARGE SCALE GENOMIC DNA]</scope>
    <source>
        <strain evidence="6 7">DSM 4440</strain>
    </source>
</reference>
<organism evidence="6 7">
    <name type="scientific">Sporomusa termitida</name>
    <dbReference type="NCBI Taxonomy" id="2377"/>
    <lineage>
        <taxon>Bacteria</taxon>
        <taxon>Bacillati</taxon>
        <taxon>Bacillota</taxon>
        <taxon>Negativicutes</taxon>
        <taxon>Selenomonadales</taxon>
        <taxon>Sporomusaceae</taxon>
        <taxon>Sporomusa</taxon>
    </lineage>
</organism>
<keyword evidence="7" id="KW-1185">Reference proteome</keyword>
<evidence type="ECO:0000256" key="4">
    <source>
        <dbReference type="ARBA" id="ARBA00023014"/>
    </source>
</evidence>
<dbReference type="PROSITE" id="PS51918">
    <property type="entry name" value="RADICAL_SAM"/>
    <property type="match status" value="1"/>
</dbReference>
<dbReference type="InterPro" id="IPR058240">
    <property type="entry name" value="rSAM_sf"/>
</dbReference>
<dbReference type="GO" id="GO:0051536">
    <property type="term" value="F:iron-sulfur cluster binding"/>
    <property type="evidence" value="ECO:0007669"/>
    <property type="project" value="UniProtKB-KW"/>
</dbReference>
<dbReference type="InterPro" id="IPR013785">
    <property type="entry name" value="Aldolase_TIM"/>
</dbReference>
<proteinExistence type="predicted"/>
<dbReference type="AlphaFoldDB" id="A0A517DW97"/>
<keyword evidence="6" id="KW-0808">Transferase</keyword>
<dbReference type="PANTHER" id="PTHR43288:SF2">
    <property type="entry name" value="RADICAL SAM CORE DOMAIN-CONTAINING PROTEIN"/>
    <property type="match status" value="1"/>
</dbReference>
<evidence type="ECO:0000259" key="5">
    <source>
        <dbReference type="PROSITE" id="PS51918"/>
    </source>
</evidence>
<dbReference type="SFLD" id="SFLDG01113">
    <property type="entry name" value="Uncharacterised_Radical_SAM_Su"/>
    <property type="match status" value="1"/>
</dbReference>
<evidence type="ECO:0000256" key="2">
    <source>
        <dbReference type="ARBA" id="ARBA00022723"/>
    </source>
</evidence>
<dbReference type="PANTHER" id="PTHR43288">
    <property type="entry name" value="BIOTIN SYNTHASE-RELATED PROTEIN, RADICAL SAM SUPERFAMILY"/>
    <property type="match status" value="1"/>
</dbReference>
<dbReference type="RefSeq" id="WP_144351068.1">
    <property type="nucleotide sequence ID" value="NZ_CP036259.1"/>
</dbReference>
<name>A0A517DW97_9FIRM</name>
<dbReference type="InterPro" id="IPR006638">
    <property type="entry name" value="Elp3/MiaA/NifB-like_rSAM"/>
</dbReference>
<dbReference type="Proteomes" id="UP000320776">
    <property type="component" value="Chromosome"/>
</dbReference>
<dbReference type="SFLD" id="SFLDS00029">
    <property type="entry name" value="Radical_SAM"/>
    <property type="match status" value="1"/>
</dbReference>